<accession>A0A915P3I3</accession>
<evidence type="ECO:0000259" key="5">
    <source>
        <dbReference type="Pfam" id="PF13476"/>
    </source>
</evidence>
<dbReference type="GO" id="GO:0000724">
    <property type="term" value="P:double-strand break repair via homologous recombination"/>
    <property type="evidence" value="ECO:0007669"/>
    <property type="project" value="TreeGrafter"/>
</dbReference>
<dbReference type="GO" id="GO:0016887">
    <property type="term" value="F:ATP hydrolysis activity"/>
    <property type="evidence" value="ECO:0007669"/>
    <property type="project" value="InterPro"/>
</dbReference>
<evidence type="ECO:0000313" key="6">
    <source>
        <dbReference type="Proteomes" id="UP000887560"/>
    </source>
</evidence>
<dbReference type="GO" id="GO:0003697">
    <property type="term" value="F:single-stranded DNA binding"/>
    <property type="evidence" value="ECO:0007669"/>
    <property type="project" value="TreeGrafter"/>
</dbReference>
<evidence type="ECO:0000313" key="7">
    <source>
        <dbReference type="WBParaSite" id="scf7180000422370.g8843"/>
    </source>
</evidence>
<keyword evidence="3 4" id="KW-0175">Coiled coil</keyword>
<organism evidence="6 7">
    <name type="scientific">Meloidogyne floridensis</name>
    <dbReference type="NCBI Taxonomy" id="298350"/>
    <lineage>
        <taxon>Eukaryota</taxon>
        <taxon>Metazoa</taxon>
        <taxon>Ecdysozoa</taxon>
        <taxon>Nematoda</taxon>
        <taxon>Chromadorea</taxon>
        <taxon>Rhabditida</taxon>
        <taxon>Tylenchina</taxon>
        <taxon>Tylenchomorpha</taxon>
        <taxon>Tylenchoidea</taxon>
        <taxon>Meloidogynidae</taxon>
        <taxon>Meloidogyninae</taxon>
        <taxon>Meloidogyne</taxon>
    </lineage>
</organism>
<evidence type="ECO:0000256" key="2">
    <source>
        <dbReference type="ARBA" id="ARBA00018687"/>
    </source>
</evidence>
<keyword evidence="6" id="KW-1185">Reference proteome</keyword>
<protein>
    <recommendedName>
        <fullName evidence="2">Structural maintenance of chromosomes protein 5</fullName>
    </recommendedName>
</protein>
<dbReference type="InterPro" id="IPR038729">
    <property type="entry name" value="Rad50/SbcC_AAA"/>
</dbReference>
<comment type="similarity">
    <text evidence="1">Belongs to the SMC family. SMC5 subfamily.</text>
</comment>
<reference evidence="7" key="1">
    <citation type="submission" date="2022-11" db="UniProtKB">
        <authorList>
            <consortium name="WormBaseParasite"/>
        </authorList>
    </citation>
    <scope>IDENTIFICATION</scope>
</reference>
<sequence length="729" mass="83695">MLTESLDFSGASSGSFENDKGTRFTLAEITSTLHVEGDFAEWLSKKYFNMDEDPILVLDFANTVTTGQRKEVVDALAKYGEKCPYLETAFKFDSYSDIFKARDAVHAEVPWAYYSSKRVEDKDRRYDIVPKVLTTLIVIGKKKQLDPFVVAYLKMNRISEDKENKIEPQDSFEEDYESTIPPVVNRQLGHGCIDKIVFKNFLTYNYVECRPGPYLNVIIGPNGTGKSSIICGICLALGGSPKILGRSDNISDFVMHGKDEGSVEVFIWDSTRGRAVAFCINIVSHKNSASYTIDGRHKKQSELKEESGKYNIQVDNPCTFLAQDKVKSFAEQGPQKLLYNTQKAGPKNLLEKHQKLEKQSVEGSEFQNELDQLIKRGEQEYQNKLDTLKEASERVDIADRQVNESKAQLEPVNKSIKNVEATIESLEKEIGDLRNKNKTATKNIEDALRHNSLDEKLQKAADTLKKVQNTYAQWDKEKESITKEYNKYKNFYETLSQKFSPDENLPKLKDELYAESTKIREEEIEIKEKQTIYFRLDNQLHSNQNSQRNSMETKLRNLVKFRNNPAIPDAWEFYTKNREKFRGQVYVPYLDVHIPNANNLVLFNNVVASRDLGIFIFSCSQDEELLINKFKIDSSIVSQEMIQNFEETKVELSSQLGELGFVDFLLNLFKSSSPVGAYLNGLYSMDKLLIGGQKVEENYERICQAAREINPEFQLFLTRQLRVLFLFYI</sequence>
<dbReference type="InterPro" id="IPR027417">
    <property type="entry name" value="P-loop_NTPase"/>
</dbReference>
<dbReference type="WBParaSite" id="scf7180000422370.g8843">
    <property type="protein sequence ID" value="scf7180000422370.g8843"/>
    <property type="gene ID" value="scf7180000422370.g8843"/>
</dbReference>
<dbReference type="GO" id="GO:0030915">
    <property type="term" value="C:Smc5-Smc6 complex"/>
    <property type="evidence" value="ECO:0007669"/>
    <property type="project" value="TreeGrafter"/>
</dbReference>
<evidence type="ECO:0000256" key="4">
    <source>
        <dbReference type="SAM" id="Coils"/>
    </source>
</evidence>
<dbReference type="AlphaFoldDB" id="A0A915P3I3"/>
<dbReference type="PANTHER" id="PTHR45916:SF1">
    <property type="entry name" value="STRUCTURAL MAINTENANCE OF CHROMOSOMES PROTEIN 5"/>
    <property type="match status" value="1"/>
</dbReference>
<feature type="coiled-coil region" evidence="4">
    <location>
        <begin position="356"/>
        <end position="484"/>
    </location>
</feature>
<evidence type="ECO:0000256" key="1">
    <source>
        <dbReference type="ARBA" id="ARBA00010171"/>
    </source>
</evidence>
<evidence type="ECO:0000256" key="3">
    <source>
        <dbReference type="ARBA" id="ARBA00023054"/>
    </source>
</evidence>
<dbReference type="GO" id="GO:0005634">
    <property type="term" value="C:nucleus"/>
    <property type="evidence" value="ECO:0007669"/>
    <property type="project" value="TreeGrafter"/>
</dbReference>
<feature type="domain" description="Rad50/SbcC-type AAA" evidence="5">
    <location>
        <begin position="195"/>
        <end position="430"/>
    </location>
</feature>
<dbReference type="PANTHER" id="PTHR45916">
    <property type="entry name" value="STRUCTURAL MAINTENANCE OF CHROMOSOMES PROTEIN 5"/>
    <property type="match status" value="1"/>
</dbReference>
<dbReference type="SUPFAM" id="SSF52540">
    <property type="entry name" value="P-loop containing nucleoside triphosphate hydrolases"/>
    <property type="match status" value="1"/>
</dbReference>
<proteinExistence type="inferred from homology"/>
<dbReference type="Gene3D" id="3.40.50.300">
    <property type="entry name" value="P-loop containing nucleotide triphosphate hydrolases"/>
    <property type="match status" value="1"/>
</dbReference>
<name>A0A915P3I3_9BILA</name>
<dbReference type="Pfam" id="PF13476">
    <property type="entry name" value="AAA_23"/>
    <property type="match status" value="1"/>
</dbReference>
<dbReference type="Proteomes" id="UP000887560">
    <property type="component" value="Unplaced"/>
</dbReference>